<dbReference type="AlphaFoldDB" id="A0AAU7Q7K1"/>
<dbReference type="EMBL" id="CP157947">
    <property type="protein sequence ID" value="XBS69030.1"/>
    <property type="molecule type" value="Genomic_DNA"/>
</dbReference>
<dbReference type="Gene3D" id="1.10.510.10">
    <property type="entry name" value="Transferase(Phosphotransferase) domain 1"/>
    <property type="match status" value="1"/>
</dbReference>
<accession>A0AAU7Q7K1</accession>
<protein>
    <recommendedName>
        <fullName evidence="1">Kinase OspG kinase domain-containing protein</fullName>
    </recommendedName>
</protein>
<dbReference type="InterPro" id="IPR054466">
    <property type="entry name" value="OspG_kinase"/>
</dbReference>
<organism evidence="2">
    <name type="scientific">Acerihabitans sp. KWT182</name>
    <dbReference type="NCBI Taxonomy" id="3157919"/>
    <lineage>
        <taxon>Bacteria</taxon>
        <taxon>Pseudomonadati</taxon>
        <taxon>Pseudomonadota</taxon>
        <taxon>Gammaproteobacteria</taxon>
        <taxon>Enterobacterales</taxon>
        <taxon>Pectobacteriaceae</taxon>
        <taxon>Acerihabitans</taxon>
    </lineage>
</organism>
<sequence length="483" mass="55966">MSQDWHLSEHNGHPVFNTRQERVINKLNKLVSKEYKYLAEQNENPKRYGNGIIYRVEDAEGLSDETVYHAVEMNGMLVPVRTKTTLNNRLHYEIYDIDNNQLEAYPVEFDGSRWLFERPTSIHASNSLREAVTSDMFVEVDATLLSTPGQRGLRWDAEGKSYLKIENQYVQLKKLNGNRYRIQGAINKRPITLRYNNEKFSVETARERLNNIYTEGLSGRKRKNAMDVLKEQDGFSEASARQLLQEYQFPETGFYDEYNFALEIEQMGEIPQWAKRFKKSTLAENAASDAQSTVKVVAIDQPGHPIELKLGKMLGEGGYGSVFIDADNNQFVIKKYVRNHEYLDVDIQTLIVNECSSFRRYYGADSARIYHDGNEFFYMRMYRVPGKTIPQLAAGALPPDAIERYVDMLEKLNHVGIIHSDLHEGNIIWDEEAKIFHPIDIYNIKDQYFRRTAGDTFQDGIDEQEWAFLIEDITSKMRPSDQA</sequence>
<dbReference type="SUPFAM" id="SSF56112">
    <property type="entry name" value="Protein kinase-like (PK-like)"/>
    <property type="match status" value="1"/>
</dbReference>
<dbReference type="Gene3D" id="3.30.200.20">
    <property type="entry name" value="Phosphorylase Kinase, domain 1"/>
    <property type="match status" value="1"/>
</dbReference>
<reference evidence="2" key="1">
    <citation type="submission" date="2024-06" db="EMBL/GenBank/DDBJ databases">
        <authorList>
            <person name="Coelho C."/>
            <person name="Bento M."/>
            <person name="Garcia E."/>
            <person name="Camelo A."/>
            <person name="Brandao I."/>
            <person name="Espirito Santo C."/>
            <person name="Trovao J."/>
            <person name="Verissimo A."/>
            <person name="Costa J."/>
            <person name="Tiago I."/>
        </authorList>
    </citation>
    <scope>NUCLEOTIDE SEQUENCE</scope>
    <source>
        <strain evidence="2">KWT182</strain>
    </source>
</reference>
<dbReference type="InterPro" id="IPR011009">
    <property type="entry name" value="Kinase-like_dom_sf"/>
</dbReference>
<dbReference type="Pfam" id="PF22303">
    <property type="entry name" value="OspG_kinase"/>
    <property type="match status" value="1"/>
</dbReference>
<evidence type="ECO:0000313" key="2">
    <source>
        <dbReference type="EMBL" id="XBS69030.1"/>
    </source>
</evidence>
<feature type="domain" description="Kinase OspG kinase" evidence="1">
    <location>
        <begin position="314"/>
        <end position="455"/>
    </location>
</feature>
<evidence type="ECO:0000259" key="1">
    <source>
        <dbReference type="Pfam" id="PF22303"/>
    </source>
</evidence>
<name>A0AAU7Q7K1_9GAMM</name>
<proteinExistence type="predicted"/>
<gene>
    <name evidence="2" type="ORF">ABK905_21375</name>
</gene>